<keyword evidence="6" id="KW-1185">Reference proteome</keyword>
<dbReference type="GO" id="GO:0004315">
    <property type="term" value="F:3-oxoacyl-[acyl-carrier-protein] synthase activity"/>
    <property type="evidence" value="ECO:0007669"/>
    <property type="project" value="TreeGrafter"/>
</dbReference>
<dbReference type="PROSITE" id="PS52004">
    <property type="entry name" value="KS3_2"/>
    <property type="match status" value="1"/>
</dbReference>
<accession>A0A3P3VXQ9</accession>
<dbReference type="InterPro" id="IPR014031">
    <property type="entry name" value="Ketoacyl_synth_C"/>
</dbReference>
<dbReference type="CDD" id="cd00834">
    <property type="entry name" value="KAS_I_II"/>
    <property type="match status" value="1"/>
</dbReference>
<evidence type="ECO:0000256" key="2">
    <source>
        <dbReference type="ARBA" id="ARBA00022679"/>
    </source>
</evidence>
<dbReference type="Pfam" id="PF02801">
    <property type="entry name" value="Ketoacyl-synt_C"/>
    <property type="match status" value="2"/>
</dbReference>
<proteinExistence type="inferred from homology"/>
<dbReference type="SMART" id="SM00825">
    <property type="entry name" value="PKS_KS"/>
    <property type="match status" value="1"/>
</dbReference>
<dbReference type="GO" id="GO:0006633">
    <property type="term" value="P:fatty acid biosynthetic process"/>
    <property type="evidence" value="ECO:0007669"/>
    <property type="project" value="TreeGrafter"/>
</dbReference>
<dbReference type="OrthoDB" id="9808669at2"/>
<dbReference type="Pfam" id="PF00109">
    <property type="entry name" value="ketoacyl-synt"/>
    <property type="match status" value="2"/>
</dbReference>
<protein>
    <submittedName>
        <fullName evidence="5">3-oxoacyl-ACP synthase</fullName>
    </submittedName>
</protein>
<evidence type="ECO:0000313" key="5">
    <source>
        <dbReference type="EMBL" id="RRJ87581.1"/>
    </source>
</evidence>
<dbReference type="InterPro" id="IPR016039">
    <property type="entry name" value="Thiolase-like"/>
</dbReference>
<comment type="caution">
    <text evidence="5">The sequence shown here is derived from an EMBL/GenBank/DDBJ whole genome shotgun (WGS) entry which is preliminary data.</text>
</comment>
<dbReference type="InterPro" id="IPR020841">
    <property type="entry name" value="PKS_Beta-ketoAc_synthase_dom"/>
</dbReference>
<dbReference type="AlphaFoldDB" id="A0A3P3VXQ9"/>
<organism evidence="5 6">
    <name type="scientific">Gulosibacter macacae</name>
    <dbReference type="NCBI Taxonomy" id="2488791"/>
    <lineage>
        <taxon>Bacteria</taxon>
        <taxon>Bacillati</taxon>
        <taxon>Actinomycetota</taxon>
        <taxon>Actinomycetes</taxon>
        <taxon>Micrococcales</taxon>
        <taxon>Microbacteriaceae</taxon>
        <taxon>Gulosibacter</taxon>
    </lineage>
</organism>
<feature type="domain" description="Ketosynthase family 3 (KS3)" evidence="4">
    <location>
        <begin position="1"/>
        <end position="401"/>
    </location>
</feature>
<dbReference type="Proteomes" id="UP000274391">
    <property type="component" value="Unassembled WGS sequence"/>
</dbReference>
<evidence type="ECO:0000313" key="6">
    <source>
        <dbReference type="Proteomes" id="UP000274391"/>
    </source>
</evidence>
<keyword evidence="2 3" id="KW-0808">Transferase</keyword>
<dbReference type="SUPFAM" id="SSF53901">
    <property type="entry name" value="Thiolase-like"/>
    <property type="match status" value="2"/>
</dbReference>
<gene>
    <name evidence="5" type="ORF">EG850_04570</name>
</gene>
<dbReference type="Gene3D" id="3.40.47.10">
    <property type="match status" value="3"/>
</dbReference>
<name>A0A3P3VXQ9_9MICO</name>
<dbReference type="PANTHER" id="PTHR11712:SF336">
    <property type="entry name" value="3-OXOACYL-[ACYL-CARRIER-PROTEIN] SYNTHASE, MITOCHONDRIAL"/>
    <property type="match status" value="1"/>
</dbReference>
<reference evidence="5 6" key="1">
    <citation type="submission" date="2018-11" db="EMBL/GenBank/DDBJ databases">
        <title>YIM 102482-1 draft genome.</title>
        <authorList>
            <person name="Li G."/>
            <person name="Jiang Y."/>
        </authorList>
    </citation>
    <scope>NUCLEOTIDE SEQUENCE [LARGE SCALE GENOMIC DNA]</scope>
    <source>
        <strain evidence="5 6">YIM 102482-1</strain>
    </source>
</reference>
<evidence type="ECO:0000256" key="1">
    <source>
        <dbReference type="ARBA" id="ARBA00008467"/>
    </source>
</evidence>
<dbReference type="RefSeq" id="WP_124970638.1">
    <property type="nucleotide sequence ID" value="NZ_RQVS01000004.1"/>
</dbReference>
<evidence type="ECO:0000259" key="4">
    <source>
        <dbReference type="PROSITE" id="PS52004"/>
    </source>
</evidence>
<comment type="similarity">
    <text evidence="1 3">Belongs to the thiolase-like superfamily. Beta-ketoacyl-ACP synthases family.</text>
</comment>
<evidence type="ECO:0000256" key="3">
    <source>
        <dbReference type="RuleBase" id="RU003694"/>
    </source>
</evidence>
<dbReference type="InterPro" id="IPR014030">
    <property type="entry name" value="Ketoacyl_synth_N"/>
</dbReference>
<dbReference type="EMBL" id="RQVS01000004">
    <property type="protein sequence ID" value="RRJ87581.1"/>
    <property type="molecule type" value="Genomic_DNA"/>
</dbReference>
<dbReference type="InterPro" id="IPR000794">
    <property type="entry name" value="Beta-ketoacyl_synthase"/>
</dbReference>
<dbReference type="PANTHER" id="PTHR11712">
    <property type="entry name" value="POLYKETIDE SYNTHASE-RELATED"/>
    <property type="match status" value="1"/>
</dbReference>
<sequence>MRIAITGYGLTTAAGADADACWDAFCEARTGIGENTIVPREGVMSDRAGQVRTLEESDAPRHDRAIRLGERALAEALERAGLEGDKGPAPERRGFSLGTSLGGARAGERFHRDWLQQGYAATNRFDLVEYPLHATADALASKFGLHGPRTVHSNACAAGAVAVANGYEYLVDNHADVVIAGGVDPLAWLSFGGFSSLGVLSLMNCAPYTRSEGITLGEGAGFVVLEPLERAIARSATVYAELLGYGLTADAYHPTAPDPRGRGALKAMDLALGMAGIDRADVDYVNGHGTGTPANDTGELKTVRTLGDGGVPMSSTKSMTGHTLGAAGAVEAVVSVMTLEHQKLHPTYVPEDAAAQEALAALKAAAEVDIVAETARDTNVDTVLSNSFAFGGNNASLLFGAAGKERNDDAVSRRAEIGVEVVGVAGLAGAASDASELRAAFERGESLVRDEVEFAPGRRHPIGRSDDKGLSRGLNPRTLRRFDRLSLLAVQAVHQVIAEQGISQTELADTGLVFATSTGPLSTVESFQRGLIVDGEGDSKLFPNTVMNAAGGHIAMTFGMRGPTATICAGGTSGVSALHLGQQLIRNGSCSRVIVVAADEANEALLAGYGGFPGYLTTDTLRPNQGSGVAFAEAAVAVMLAARTDSAPELEIAGMGLTGDGPGAGRIGRNTAAWRRSFELALERAGIGVDDLDAVVSAACGHEPIDRQERAALAELGVAEAVPVVPAKAITGDLQSVSPVLGMLVAQWLADGAELKVDGAVVSLERKEQPRHVLVSGYGIGGSFQSYVVRR</sequence>